<name>A0A371HGU6_MUCPR</name>
<dbReference type="Proteomes" id="UP000257109">
    <property type="component" value="Unassembled WGS sequence"/>
</dbReference>
<evidence type="ECO:0000313" key="2">
    <source>
        <dbReference type="EMBL" id="RDY01995.1"/>
    </source>
</evidence>
<accession>A0A371HGU6</accession>
<feature type="transmembrane region" description="Helical" evidence="1">
    <location>
        <begin position="15"/>
        <end position="33"/>
    </location>
</feature>
<feature type="non-terminal residue" evidence="2">
    <location>
        <position position="1"/>
    </location>
</feature>
<protein>
    <submittedName>
        <fullName evidence="2">Uncharacterized protein</fullName>
    </submittedName>
</protein>
<gene>
    <name evidence="2" type="ORF">CR513_14605</name>
</gene>
<reference evidence="2" key="1">
    <citation type="submission" date="2018-05" db="EMBL/GenBank/DDBJ databases">
        <title>Draft genome of Mucuna pruriens seed.</title>
        <authorList>
            <person name="Nnadi N.E."/>
            <person name="Vos R."/>
            <person name="Hasami M.H."/>
            <person name="Devisetty U.K."/>
            <person name="Aguiy J.C."/>
        </authorList>
    </citation>
    <scope>NUCLEOTIDE SEQUENCE [LARGE SCALE GENOMIC DNA]</scope>
    <source>
        <strain evidence="2">JCA_2017</strain>
    </source>
</reference>
<sequence>MILLSSLFASSTSFFYSRICYLSFLPLALRFVLLDDMIVLAEFDSGAIQKKGVLATAISDGTINVAISDDISDGICI</sequence>
<dbReference type="AlphaFoldDB" id="A0A371HGU6"/>
<keyword evidence="1" id="KW-1133">Transmembrane helix</keyword>
<organism evidence="2 3">
    <name type="scientific">Mucuna pruriens</name>
    <name type="common">Velvet bean</name>
    <name type="synonym">Dolichos pruriens</name>
    <dbReference type="NCBI Taxonomy" id="157652"/>
    <lineage>
        <taxon>Eukaryota</taxon>
        <taxon>Viridiplantae</taxon>
        <taxon>Streptophyta</taxon>
        <taxon>Embryophyta</taxon>
        <taxon>Tracheophyta</taxon>
        <taxon>Spermatophyta</taxon>
        <taxon>Magnoliopsida</taxon>
        <taxon>eudicotyledons</taxon>
        <taxon>Gunneridae</taxon>
        <taxon>Pentapetalae</taxon>
        <taxon>rosids</taxon>
        <taxon>fabids</taxon>
        <taxon>Fabales</taxon>
        <taxon>Fabaceae</taxon>
        <taxon>Papilionoideae</taxon>
        <taxon>50 kb inversion clade</taxon>
        <taxon>NPAAA clade</taxon>
        <taxon>indigoferoid/millettioid clade</taxon>
        <taxon>Phaseoleae</taxon>
        <taxon>Mucuna</taxon>
    </lineage>
</organism>
<keyword evidence="1" id="KW-0472">Membrane</keyword>
<comment type="caution">
    <text evidence="2">The sequence shown here is derived from an EMBL/GenBank/DDBJ whole genome shotgun (WGS) entry which is preliminary data.</text>
</comment>
<keyword evidence="1" id="KW-0812">Transmembrane</keyword>
<proteinExistence type="predicted"/>
<keyword evidence="3" id="KW-1185">Reference proteome</keyword>
<evidence type="ECO:0000256" key="1">
    <source>
        <dbReference type="SAM" id="Phobius"/>
    </source>
</evidence>
<dbReference type="EMBL" id="QJKJ01002624">
    <property type="protein sequence ID" value="RDY01995.1"/>
    <property type="molecule type" value="Genomic_DNA"/>
</dbReference>
<evidence type="ECO:0000313" key="3">
    <source>
        <dbReference type="Proteomes" id="UP000257109"/>
    </source>
</evidence>